<reference evidence="3 4" key="2">
    <citation type="journal article" date="2008" name="Bioinformatics">
        <title>Assembly reconciliation.</title>
        <authorList>
            <person name="Zimin A.V."/>
            <person name="Smith D.R."/>
            <person name="Sutton G."/>
            <person name="Yorke J.A."/>
        </authorList>
    </citation>
    <scope>NUCLEOTIDE SEQUENCE [LARGE SCALE GENOMIC DNA]</scope>
    <source>
        <strain evidence="3 4">TSC#14021-0224.01</strain>
    </source>
</reference>
<dbReference type="OMA" id="NARHLEC"/>
<keyword evidence="4" id="KW-1185">Reference proteome</keyword>
<feature type="compositionally biased region" description="Basic and acidic residues" evidence="1">
    <location>
        <begin position="231"/>
        <end position="242"/>
    </location>
</feature>
<evidence type="ECO:0000259" key="2">
    <source>
        <dbReference type="Pfam" id="PF16078"/>
    </source>
</evidence>
<feature type="compositionally biased region" description="Basic and acidic residues" evidence="1">
    <location>
        <begin position="356"/>
        <end position="370"/>
    </location>
</feature>
<evidence type="ECO:0000313" key="4">
    <source>
        <dbReference type="Proteomes" id="UP000008711"/>
    </source>
</evidence>
<dbReference type="AlphaFoldDB" id="B3NBD2"/>
<feature type="compositionally biased region" description="Basic and acidic residues" evidence="1">
    <location>
        <begin position="325"/>
        <end position="341"/>
    </location>
</feature>
<feature type="region of interest" description="Disordered" evidence="1">
    <location>
        <begin position="500"/>
        <end position="544"/>
    </location>
</feature>
<protein>
    <recommendedName>
        <fullName evidence="2">2-oxoglutarate dehydrogenase E1 component N-terminal domain-containing protein</fullName>
    </recommendedName>
</protein>
<dbReference type="HOGENOM" id="CLU_551258_0_0_1"/>
<gene>
    <name evidence="3" type="primary">Dere\GG14804</name>
    <name evidence="3" type="synonym">dere_GLEANR_14939</name>
    <name evidence="3" type="synonym">GG14804</name>
    <name evidence="3" type="ORF">Dere_GG14804</name>
</gene>
<feature type="compositionally biased region" description="Polar residues" evidence="1">
    <location>
        <begin position="506"/>
        <end position="515"/>
    </location>
</feature>
<feature type="region of interest" description="Disordered" evidence="1">
    <location>
        <begin position="315"/>
        <end position="370"/>
    </location>
</feature>
<feature type="compositionally biased region" description="Polar residues" evidence="1">
    <location>
        <begin position="246"/>
        <end position="256"/>
    </location>
</feature>
<feature type="compositionally biased region" description="Basic and acidic residues" evidence="1">
    <location>
        <begin position="530"/>
        <end position="544"/>
    </location>
</feature>
<feature type="region of interest" description="Disordered" evidence="1">
    <location>
        <begin position="390"/>
        <end position="482"/>
    </location>
</feature>
<dbReference type="Proteomes" id="UP000008711">
    <property type="component" value="Unassembled WGS sequence"/>
</dbReference>
<dbReference type="InterPro" id="IPR032106">
    <property type="entry name" value="2-oxogl_dehyd_N"/>
</dbReference>
<feature type="domain" description="2-oxoglutarate dehydrogenase E1 component N-terminal" evidence="2">
    <location>
        <begin position="49"/>
        <end position="82"/>
    </location>
</feature>
<feature type="compositionally biased region" description="Basic residues" evidence="1">
    <location>
        <begin position="220"/>
        <end position="230"/>
    </location>
</feature>
<proteinExistence type="predicted"/>
<dbReference type="PhylomeDB" id="B3NBD2"/>
<accession>B3NBD2</accession>
<reference evidence="3 4" key="1">
    <citation type="journal article" date="2007" name="Nature">
        <title>Evolution of genes and genomes on the Drosophila phylogeny.</title>
        <authorList>
            <consortium name="Drosophila 12 Genomes Consortium"/>
            <person name="Clark A.G."/>
            <person name="Eisen M.B."/>
            <person name="Smith D.R."/>
            <person name="Bergman C.M."/>
            <person name="Oliver B."/>
            <person name="Markow T.A."/>
            <person name="Kaufman T.C."/>
            <person name="Kellis M."/>
            <person name="Gelbart W."/>
            <person name="Iyer V.N."/>
            <person name="Pollard D.A."/>
            <person name="Sackton T.B."/>
            <person name="Larracuente A.M."/>
            <person name="Singh N.D."/>
            <person name="Abad J.P."/>
            <person name="Abt D.N."/>
            <person name="Adryan B."/>
            <person name="Aguade M."/>
            <person name="Akashi H."/>
            <person name="Anderson W.W."/>
            <person name="Aquadro C.F."/>
            <person name="Ardell D.H."/>
            <person name="Arguello R."/>
            <person name="Artieri C.G."/>
            <person name="Barbash D.A."/>
            <person name="Barker D."/>
            <person name="Barsanti P."/>
            <person name="Batterham P."/>
            <person name="Batzoglou S."/>
            <person name="Begun D."/>
            <person name="Bhutkar A."/>
            <person name="Blanco E."/>
            <person name="Bosak S.A."/>
            <person name="Bradley R.K."/>
            <person name="Brand A.D."/>
            <person name="Brent M.R."/>
            <person name="Brooks A.N."/>
            <person name="Brown R.H."/>
            <person name="Butlin R.K."/>
            <person name="Caggese C."/>
            <person name="Calvi B.R."/>
            <person name="Bernardo de Carvalho A."/>
            <person name="Caspi A."/>
            <person name="Castrezana S."/>
            <person name="Celniker S.E."/>
            <person name="Chang J.L."/>
            <person name="Chapple C."/>
            <person name="Chatterji S."/>
            <person name="Chinwalla A."/>
            <person name="Civetta A."/>
            <person name="Clifton S.W."/>
            <person name="Comeron J.M."/>
            <person name="Costello J.C."/>
            <person name="Coyne J.A."/>
            <person name="Daub J."/>
            <person name="David R.G."/>
            <person name="Delcher A.L."/>
            <person name="Delehaunty K."/>
            <person name="Do C.B."/>
            <person name="Ebling H."/>
            <person name="Edwards K."/>
            <person name="Eickbush T."/>
            <person name="Evans J.D."/>
            <person name="Filipski A."/>
            <person name="Findeiss S."/>
            <person name="Freyhult E."/>
            <person name="Fulton L."/>
            <person name="Fulton R."/>
            <person name="Garcia A.C."/>
            <person name="Gardiner A."/>
            <person name="Garfield D.A."/>
            <person name="Garvin B.E."/>
            <person name="Gibson G."/>
            <person name="Gilbert D."/>
            <person name="Gnerre S."/>
            <person name="Godfrey J."/>
            <person name="Good R."/>
            <person name="Gotea V."/>
            <person name="Gravely B."/>
            <person name="Greenberg A.J."/>
            <person name="Griffiths-Jones S."/>
            <person name="Gross S."/>
            <person name="Guigo R."/>
            <person name="Gustafson E.A."/>
            <person name="Haerty W."/>
            <person name="Hahn M.W."/>
            <person name="Halligan D.L."/>
            <person name="Halpern A.L."/>
            <person name="Halter G.M."/>
            <person name="Han M.V."/>
            <person name="Heger A."/>
            <person name="Hillier L."/>
            <person name="Hinrichs A.S."/>
            <person name="Holmes I."/>
            <person name="Hoskins R.A."/>
            <person name="Hubisz M.J."/>
            <person name="Hultmark D."/>
            <person name="Huntley M.A."/>
            <person name="Jaffe D.B."/>
            <person name="Jagadeeshan S."/>
            <person name="Jeck W.R."/>
            <person name="Johnson J."/>
            <person name="Jones C.D."/>
            <person name="Jordan W.C."/>
            <person name="Karpen G.H."/>
            <person name="Kataoka E."/>
            <person name="Keightley P.D."/>
            <person name="Kheradpour P."/>
            <person name="Kirkness E.F."/>
            <person name="Koerich L.B."/>
            <person name="Kristiansen K."/>
            <person name="Kudrna D."/>
            <person name="Kulathinal R.J."/>
            <person name="Kumar S."/>
            <person name="Kwok R."/>
            <person name="Lander E."/>
            <person name="Langley C.H."/>
            <person name="Lapoint R."/>
            <person name="Lazzaro B.P."/>
            <person name="Lee S.J."/>
            <person name="Levesque L."/>
            <person name="Li R."/>
            <person name="Lin C.F."/>
            <person name="Lin M.F."/>
            <person name="Lindblad-Toh K."/>
            <person name="Llopart A."/>
            <person name="Long M."/>
            <person name="Low L."/>
            <person name="Lozovsky E."/>
            <person name="Lu J."/>
            <person name="Luo M."/>
            <person name="Machado C.A."/>
            <person name="Makalowski W."/>
            <person name="Marzo M."/>
            <person name="Matsuda M."/>
            <person name="Matzkin L."/>
            <person name="McAllister B."/>
            <person name="McBride C.S."/>
            <person name="McKernan B."/>
            <person name="McKernan K."/>
            <person name="Mendez-Lago M."/>
            <person name="Minx P."/>
            <person name="Mollenhauer M.U."/>
            <person name="Montooth K."/>
            <person name="Mount S.M."/>
            <person name="Mu X."/>
            <person name="Myers E."/>
            <person name="Negre B."/>
            <person name="Newfeld S."/>
            <person name="Nielsen R."/>
            <person name="Noor M.A."/>
            <person name="O'Grady P."/>
            <person name="Pachter L."/>
            <person name="Papaceit M."/>
            <person name="Parisi M.J."/>
            <person name="Parisi M."/>
            <person name="Parts L."/>
            <person name="Pedersen J.S."/>
            <person name="Pesole G."/>
            <person name="Phillippy A.M."/>
            <person name="Ponting C.P."/>
            <person name="Pop M."/>
            <person name="Porcelli D."/>
            <person name="Powell J.R."/>
            <person name="Prohaska S."/>
            <person name="Pruitt K."/>
            <person name="Puig M."/>
            <person name="Quesneville H."/>
            <person name="Ram K.R."/>
            <person name="Rand D."/>
            <person name="Rasmussen M.D."/>
            <person name="Reed L.K."/>
            <person name="Reenan R."/>
            <person name="Reily A."/>
            <person name="Remington K.A."/>
            <person name="Rieger T.T."/>
            <person name="Ritchie M.G."/>
            <person name="Robin C."/>
            <person name="Rogers Y.H."/>
            <person name="Rohde C."/>
            <person name="Rozas J."/>
            <person name="Rubenfield M.J."/>
            <person name="Ruiz A."/>
            <person name="Russo S."/>
            <person name="Salzberg S.L."/>
            <person name="Sanchez-Gracia A."/>
            <person name="Saranga D.J."/>
            <person name="Sato H."/>
            <person name="Schaeffer S.W."/>
            <person name="Schatz M.C."/>
            <person name="Schlenke T."/>
            <person name="Schwartz R."/>
            <person name="Segarra C."/>
            <person name="Singh R.S."/>
            <person name="Sirot L."/>
            <person name="Sirota M."/>
            <person name="Sisneros N.B."/>
            <person name="Smith C.D."/>
            <person name="Smith T.F."/>
            <person name="Spieth J."/>
            <person name="Stage D.E."/>
            <person name="Stark A."/>
            <person name="Stephan W."/>
            <person name="Strausberg R.L."/>
            <person name="Strempel S."/>
            <person name="Sturgill D."/>
            <person name="Sutton G."/>
            <person name="Sutton G.G."/>
            <person name="Tao W."/>
            <person name="Teichmann S."/>
            <person name="Tobari Y.N."/>
            <person name="Tomimura Y."/>
            <person name="Tsolas J.M."/>
            <person name="Valente V.L."/>
            <person name="Venter E."/>
            <person name="Venter J.C."/>
            <person name="Vicario S."/>
            <person name="Vieira F.G."/>
            <person name="Vilella A.J."/>
            <person name="Villasante A."/>
            <person name="Walenz B."/>
            <person name="Wang J."/>
            <person name="Wasserman M."/>
            <person name="Watts T."/>
            <person name="Wilson D."/>
            <person name="Wilson R.K."/>
            <person name="Wing R.A."/>
            <person name="Wolfner M.F."/>
            <person name="Wong A."/>
            <person name="Wong G.K."/>
            <person name="Wu C.I."/>
            <person name="Wu G."/>
            <person name="Yamamoto D."/>
            <person name="Yang H.P."/>
            <person name="Yang S.P."/>
            <person name="Yorke J.A."/>
            <person name="Yoshida K."/>
            <person name="Zdobnov E."/>
            <person name="Zhang P."/>
            <person name="Zhang Y."/>
            <person name="Zimin A.V."/>
            <person name="Baldwin J."/>
            <person name="Abdouelleil A."/>
            <person name="Abdulkadir J."/>
            <person name="Abebe A."/>
            <person name="Abera B."/>
            <person name="Abreu J."/>
            <person name="Acer S.C."/>
            <person name="Aftuck L."/>
            <person name="Alexander A."/>
            <person name="An P."/>
            <person name="Anderson E."/>
            <person name="Anderson S."/>
            <person name="Arachi H."/>
            <person name="Azer M."/>
            <person name="Bachantsang P."/>
            <person name="Barry A."/>
            <person name="Bayul T."/>
            <person name="Berlin A."/>
            <person name="Bessette D."/>
            <person name="Bloom T."/>
            <person name="Blye J."/>
            <person name="Boguslavskiy L."/>
            <person name="Bonnet C."/>
            <person name="Boukhgalter B."/>
            <person name="Bourzgui I."/>
            <person name="Brown A."/>
            <person name="Cahill P."/>
            <person name="Channer S."/>
            <person name="Cheshatsang Y."/>
            <person name="Chuda L."/>
            <person name="Citroen M."/>
            <person name="Collymore A."/>
            <person name="Cooke P."/>
            <person name="Costello M."/>
            <person name="D'Aco K."/>
            <person name="Daza R."/>
            <person name="De Haan G."/>
            <person name="DeGray S."/>
            <person name="DeMaso C."/>
            <person name="Dhargay N."/>
            <person name="Dooley K."/>
            <person name="Dooley E."/>
            <person name="Doricent M."/>
            <person name="Dorje P."/>
            <person name="Dorjee K."/>
            <person name="Dupes A."/>
            <person name="Elong R."/>
            <person name="Falk J."/>
            <person name="Farina A."/>
            <person name="Faro S."/>
            <person name="Ferguson D."/>
            <person name="Fisher S."/>
            <person name="Foley C.D."/>
            <person name="Franke A."/>
            <person name="Friedrich D."/>
            <person name="Gadbois L."/>
            <person name="Gearin G."/>
            <person name="Gearin C.R."/>
            <person name="Giannoukos G."/>
            <person name="Goode T."/>
            <person name="Graham J."/>
            <person name="Grandbois E."/>
            <person name="Grewal S."/>
            <person name="Gyaltsen K."/>
            <person name="Hafez N."/>
            <person name="Hagos B."/>
            <person name="Hall J."/>
            <person name="Henson C."/>
            <person name="Hollinger A."/>
            <person name="Honan T."/>
            <person name="Huard M.D."/>
            <person name="Hughes L."/>
            <person name="Hurhula B."/>
            <person name="Husby M.E."/>
            <person name="Kamat A."/>
            <person name="Kanga B."/>
            <person name="Kashin S."/>
            <person name="Khazanovich D."/>
            <person name="Kisner P."/>
            <person name="Lance K."/>
            <person name="Lara M."/>
            <person name="Lee W."/>
            <person name="Lennon N."/>
            <person name="Letendre F."/>
            <person name="LeVine R."/>
            <person name="Lipovsky A."/>
            <person name="Liu X."/>
            <person name="Liu J."/>
            <person name="Liu S."/>
            <person name="Lokyitsang T."/>
            <person name="Lokyitsang Y."/>
            <person name="Lubonja R."/>
            <person name="Lui A."/>
            <person name="MacDonald P."/>
            <person name="Magnisalis V."/>
            <person name="Maru K."/>
            <person name="Matthews C."/>
            <person name="McCusker W."/>
            <person name="McDonough S."/>
            <person name="Mehta T."/>
            <person name="Meldrim J."/>
            <person name="Meneus L."/>
            <person name="Mihai O."/>
            <person name="Mihalev A."/>
            <person name="Mihova T."/>
            <person name="Mittelman R."/>
            <person name="Mlenga V."/>
            <person name="Montmayeur A."/>
            <person name="Mulrain L."/>
            <person name="Navidi A."/>
            <person name="Naylor J."/>
            <person name="Negash T."/>
            <person name="Nguyen T."/>
            <person name="Nguyen N."/>
            <person name="Nicol R."/>
            <person name="Norbu C."/>
            <person name="Norbu N."/>
            <person name="Novod N."/>
            <person name="O'Neill B."/>
            <person name="Osman S."/>
            <person name="Markiewicz E."/>
            <person name="Oyono O.L."/>
            <person name="Patti C."/>
            <person name="Phunkhang P."/>
            <person name="Pierre F."/>
            <person name="Priest M."/>
            <person name="Raghuraman S."/>
            <person name="Rege F."/>
            <person name="Reyes R."/>
            <person name="Rise C."/>
            <person name="Rogov P."/>
            <person name="Ross K."/>
            <person name="Ryan E."/>
            <person name="Settipalli S."/>
            <person name="Shea T."/>
            <person name="Sherpa N."/>
            <person name="Shi L."/>
            <person name="Shih D."/>
            <person name="Sparrow T."/>
            <person name="Spaulding J."/>
            <person name="Stalker J."/>
            <person name="Stange-Thomann N."/>
            <person name="Stavropoulos S."/>
            <person name="Stone C."/>
            <person name="Strader C."/>
            <person name="Tesfaye S."/>
            <person name="Thomson T."/>
            <person name="Thoulutsang Y."/>
            <person name="Thoulutsang D."/>
            <person name="Topham K."/>
            <person name="Topping I."/>
            <person name="Tsamla T."/>
            <person name="Vassiliev H."/>
            <person name="Vo A."/>
            <person name="Wangchuk T."/>
            <person name="Wangdi T."/>
            <person name="Weiand M."/>
            <person name="Wilkinson J."/>
            <person name="Wilson A."/>
            <person name="Yadav S."/>
            <person name="Young G."/>
            <person name="Yu Q."/>
            <person name="Zembek L."/>
            <person name="Zhong D."/>
            <person name="Zimmer A."/>
            <person name="Zwirko Z."/>
            <person name="Jaffe D.B."/>
            <person name="Alvarez P."/>
            <person name="Brockman W."/>
            <person name="Butler J."/>
            <person name="Chin C."/>
            <person name="Gnerre S."/>
            <person name="Grabherr M."/>
            <person name="Kleber M."/>
            <person name="Mauceli E."/>
            <person name="MacCallum I."/>
        </authorList>
    </citation>
    <scope>NUCLEOTIDE SEQUENCE [LARGE SCALE GENOMIC DNA]</scope>
    <source>
        <strain evidence="3 4">TSC#14021-0224.01</strain>
    </source>
</reference>
<feature type="region of interest" description="Disordered" evidence="1">
    <location>
        <begin position="206"/>
        <end position="256"/>
    </location>
</feature>
<sequence>MISVKRMPWSNVRIFLKLASQRCQLLSVGSKQEASGGHRPGSFESDVLASASNARHLECLFTKWMRDNNSINGTWQNFFKGMLMEQIESQPSCSPGWNKKAGGDVLPSIGTTSPIDAAIGAPILGRRTVVSYSATPLDASEGDSNSCVAPCQKQDIGVLSHSTEIRTSGIYDKEIVPTLPKKRIQKREGLKALNVSKVGSKAHGSVLTGNEVAHNISKNLTRKMSQKKRPEKSEKPNRDKEIFTGSRRTGNSRNNFQKKFGSFATFMKFWKHAHAVDRHKRHNGPIMVVKKRSKANSKPTNVMYFKNYYEKGLPQRNKNLNTTKSNKEIKMPSKSDKDCPNKKAGAKETIQTPNKLDQKPKSDPETLHVSKHKSDIYDTLEQLINEIDDTAFNENLTEPIEPKKTKEDSETPKLLNNTPKKKPTDFKTALRVFKPEEKVIPKSNDKPSSNFEPNPVSKSDKSKLNKPKAEKFIPLRVFNGPKEDEDKSWIYWDELALKSLRKPTENTKTSTLKPKSGNDLKSTETTPQPLKDKKKDGQPLDPSK</sequence>
<dbReference type="EMBL" id="CH954178">
    <property type="protein sequence ID" value="EDV50185.1"/>
    <property type="molecule type" value="Genomic_DNA"/>
</dbReference>
<dbReference type="Pfam" id="PF16078">
    <property type="entry name" value="2-oxogl_dehyd_N"/>
    <property type="match status" value="1"/>
</dbReference>
<evidence type="ECO:0000256" key="1">
    <source>
        <dbReference type="SAM" id="MobiDB-lite"/>
    </source>
</evidence>
<organism evidence="3 4">
    <name type="scientific">Drosophila erecta</name>
    <name type="common">Fruit fly</name>
    <dbReference type="NCBI Taxonomy" id="7220"/>
    <lineage>
        <taxon>Eukaryota</taxon>
        <taxon>Metazoa</taxon>
        <taxon>Ecdysozoa</taxon>
        <taxon>Arthropoda</taxon>
        <taxon>Hexapoda</taxon>
        <taxon>Insecta</taxon>
        <taxon>Pterygota</taxon>
        <taxon>Neoptera</taxon>
        <taxon>Endopterygota</taxon>
        <taxon>Diptera</taxon>
        <taxon>Brachycera</taxon>
        <taxon>Muscomorpha</taxon>
        <taxon>Ephydroidea</taxon>
        <taxon>Drosophilidae</taxon>
        <taxon>Drosophila</taxon>
        <taxon>Sophophora</taxon>
    </lineage>
</organism>
<evidence type="ECO:0000313" key="3">
    <source>
        <dbReference type="EMBL" id="EDV50185.1"/>
    </source>
</evidence>
<feature type="compositionally biased region" description="Basic and acidic residues" evidence="1">
    <location>
        <begin position="400"/>
        <end position="411"/>
    </location>
</feature>
<name>B3NBD2_DROER</name>
<feature type="compositionally biased region" description="Basic and acidic residues" evidence="1">
    <location>
        <begin position="433"/>
        <end position="445"/>
    </location>
</feature>
<feature type="compositionally biased region" description="Basic and acidic residues" evidence="1">
    <location>
        <begin position="458"/>
        <end position="473"/>
    </location>
</feature>
<dbReference type="OrthoDB" id="7871037at2759"/>